<evidence type="ECO:0000313" key="2">
    <source>
        <dbReference type="EMBL" id="KAF4946869.1"/>
    </source>
</evidence>
<protein>
    <recommendedName>
        <fullName evidence="1">PD-(D/E)XK nuclease-like domain-containing protein</fullName>
    </recommendedName>
</protein>
<accession>A0A8H4SW27</accession>
<reference evidence="2" key="2">
    <citation type="submission" date="2020-05" db="EMBL/GenBank/DDBJ databases">
        <authorList>
            <person name="Kim H.-S."/>
            <person name="Proctor R.H."/>
            <person name="Brown D.W."/>
        </authorList>
    </citation>
    <scope>NUCLEOTIDE SEQUENCE</scope>
    <source>
        <strain evidence="2">NRRL 20472</strain>
    </source>
</reference>
<evidence type="ECO:0000259" key="1">
    <source>
        <dbReference type="Pfam" id="PF20516"/>
    </source>
</evidence>
<dbReference type="Proteomes" id="UP000622797">
    <property type="component" value="Unassembled WGS sequence"/>
</dbReference>
<reference evidence="2" key="1">
    <citation type="journal article" date="2020" name="BMC Genomics">
        <title>Correction to: Identification and distribution of gene clusters required for synthesis of sphingolipid metabolism inhibitors in diverse species of the filamentous fungus Fusarium.</title>
        <authorList>
            <person name="Kim H.S."/>
            <person name="Lohmar J.M."/>
            <person name="Busman M."/>
            <person name="Brown D.W."/>
            <person name="Naumann T.A."/>
            <person name="Divon H.H."/>
            <person name="Lysoe E."/>
            <person name="Uhlig S."/>
            <person name="Proctor R.H."/>
        </authorList>
    </citation>
    <scope>NUCLEOTIDE SEQUENCE</scope>
    <source>
        <strain evidence="2">NRRL 20472</strain>
    </source>
</reference>
<proteinExistence type="predicted"/>
<dbReference type="InterPro" id="IPR046797">
    <property type="entry name" value="PDDEXK_12"/>
</dbReference>
<organism evidence="2 3">
    <name type="scientific">Fusarium sarcochroum</name>
    <dbReference type="NCBI Taxonomy" id="1208366"/>
    <lineage>
        <taxon>Eukaryota</taxon>
        <taxon>Fungi</taxon>
        <taxon>Dikarya</taxon>
        <taxon>Ascomycota</taxon>
        <taxon>Pezizomycotina</taxon>
        <taxon>Sordariomycetes</taxon>
        <taxon>Hypocreomycetidae</taxon>
        <taxon>Hypocreales</taxon>
        <taxon>Nectriaceae</taxon>
        <taxon>Fusarium</taxon>
        <taxon>Fusarium lateritium species complex</taxon>
    </lineage>
</organism>
<comment type="caution">
    <text evidence="2">The sequence shown here is derived from an EMBL/GenBank/DDBJ whole genome shotgun (WGS) entry which is preliminary data.</text>
</comment>
<keyword evidence="3" id="KW-1185">Reference proteome</keyword>
<name>A0A8H4SW27_9HYPO</name>
<dbReference type="EMBL" id="JABEXW010001138">
    <property type="protein sequence ID" value="KAF4946869.1"/>
    <property type="molecule type" value="Genomic_DNA"/>
</dbReference>
<sequence>MQDATIYDYTRAKMVDLGVGIRPPPRIADKIDQILISLPYSHQCINQTVYGPVRKNPLVMVIKTKLAEGDLEEARLQLGVWVASWHQRIAVLFGGHLAGNPVITLPLIIVMEHQWRLLLACDRMDRLVSILHITKSRLS</sequence>
<feature type="domain" description="PD-(D/E)XK nuclease-like" evidence="1">
    <location>
        <begin position="10"/>
        <end position="125"/>
    </location>
</feature>
<evidence type="ECO:0000313" key="3">
    <source>
        <dbReference type="Proteomes" id="UP000622797"/>
    </source>
</evidence>
<dbReference type="Pfam" id="PF20516">
    <property type="entry name" value="PDDEXK_12"/>
    <property type="match status" value="1"/>
</dbReference>
<gene>
    <name evidence="2" type="ORF">FSARC_14102</name>
</gene>
<dbReference type="OrthoDB" id="5244165at2759"/>
<dbReference type="AlphaFoldDB" id="A0A8H4SW27"/>